<proteinExistence type="predicted"/>
<evidence type="ECO:0000256" key="3">
    <source>
        <dbReference type="ARBA" id="ARBA00022553"/>
    </source>
</evidence>
<dbReference type="InterPro" id="IPR004358">
    <property type="entry name" value="Sig_transdc_His_kin-like_C"/>
</dbReference>
<evidence type="ECO:0000259" key="4">
    <source>
        <dbReference type="PROSITE" id="PS50109"/>
    </source>
</evidence>
<comment type="caution">
    <text evidence="6">The sequence shown here is derived from an EMBL/GenBank/DDBJ whole genome shotgun (WGS) entry which is preliminary data.</text>
</comment>
<dbReference type="SUPFAM" id="SSF55785">
    <property type="entry name" value="PYP-like sensor domain (PAS domain)"/>
    <property type="match status" value="1"/>
</dbReference>
<sequence>MARAVWRWTLPLWLAVTLAGSWGLVSERRAALQAAFELDARVLHRVLSQRLEQQETVLSAVAALLAQDLPPGKLGGYVQALVRPYGQIVAVEGCAAAGCRSFTFRREELPDLPFAPAPRPAVRWPRSGSGLYVLTLGRARVWVNAAALVSTRDLPAEPLSVQLFRPETGELLVDRAAPVRQAAFTFTVRKSLGTALEPFPIRFERAHPWQVWPWAGLLFWWTTTTLIAGGAARILSIRARAEQSLLDERRRAQGVVQASTDGIVVLDAQGSVVQANPAALRIMGPLPAGQAISGAARFQATLSQAPFDAARFWRATDAQALPDGTALRRGAEQVLIEGGLTPLTGDRGQLLGRVLTVREVGPLQQRLLAQLDAGERRVREHESLLSHVSRLSTLGEMSAGLAHELNQPLTAIVSYGQGGLRLLTQDPPDVPRARQAVQGMVTQAQRSAEIIARLRTLVRRAPAQRAKVDLVQAAQNILILCHADLTRQGVHVAAQFPAAAFVTGDPVQVEQILLNLVRNALDAMGDRPDQRLDLQLSAAGDAWALTVQDSGTGLSDAVRATLFQPFQTVKPGGLGLGLSLSQSLAQGLGGDLSGENAPGRGARFTLTLPQWSSEPDT</sequence>
<keyword evidence="3" id="KW-0597">Phosphoprotein</keyword>
<evidence type="ECO:0000259" key="5">
    <source>
        <dbReference type="PROSITE" id="PS50112"/>
    </source>
</evidence>
<reference evidence="7" key="1">
    <citation type="journal article" date="2019" name="Int. J. Syst. Evol. Microbiol.">
        <title>The Global Catalogue of Microorganisms (GCM) 10K type strain sequencing project: providing services to taxonomists for standard genome sequencing and annotation.</title>
        <authorList>
            <consortium name="The Broad Institute Genomics Platform"/>
            <consortium name="The Broad Institute Genome Sequencing Center for Infectious Disease"/>
            <person name="Wu L."/>
            <person name="Ma J."/>
        </authorList>
    </citation>
    <scope>NUCLEOTIDE SEQUENCE [LARGE SCALE GENOMIC DNA]</scope>
    <source>
        <strain evidence="7">JCM 31405</strain>
    </source>
</reference>
<feature type="domain" description="PAS" evidence="5">
    <location>
        <begin position="248"/>
        <end position="284"/>
    </location>
</feature>
<dbReference type="Gene3D" id="1.10.287.130">
    <property type="match status" value="1"/>
</dbReference>
<dbReference type="CDD" id="cd00082">
    <property type="entry name" value="HisKA"/>
    <property type="match status" value="1"/>
</dbReference>
<feature type="domain" description="Histidine kinase" evidence="4">
    <location>
        <begin position="400"/>
        <end position="612"/>
    </location>
</feature>
<protein>
    <recommendedName>
        <fullName evidence="2">histidine kinase</fullName>
        <ecNumber evidence="2">2.7.13.3</ecNumber>
    </recommendedName>
</protein>
<dbReference type="Gene3D" id="3.30.450.20">
    <property type="entry name" value="PAS domain"/>
    <property type="match status" value="1"/>
</dbReference>
<keyword evidence="7" id="KW-1185">Reference proteome</keyword>
<dbReference type="PRINTS" id="PR00344">
    <property type="entry name" value="BCTRLSENSOR"/>
</dbReference>
<evidence type="ECO:0000256" key="1">
    <source>
        <dbReference type="ARBA" id="ARBA00000085"/>
    </source>
</evidence>
<dbReference type="Pfam" id="PF13188">
    <property type="entry name" value="PAS_8"/>
    <property type="match status" value="1"/>
</dbReference>
<dbReference type="InterPro" id="IPR003594">
    <property type="entry name" value="HATPase_dom"/>
</dbReference>
<dbReference type="InterPro" id="IPR003661">
    <property type="entry name" value="HisK_dim/P_dom"/>
</dbReference>
<dbReference type="Pfam" id="PF00512">
    <property type="entry name" value="HisKA"/>
    <property type="match status" value="1"/>
</dbReference>
<organism evidence="6 7">
    <name type="scientific">Deinococcus sedimenti</name>
    <dbReference type="NCBI Taxonomy" id="1867090"/>
    <lineage>
        <taxon>Bacteria</taxon>
        <taxon>Thermotogati</taxon>
        <taxon>Deinococcota</taxon>
        <taxon>Deinococci</taxon>
        <taxon>Deinococcales</taxon>
        <taxon>Deinococcaceae</taxon>
        <taxon>Deinococcus</taxon>
    </lineage>
</organism>
<dbReference type="Gene3D" id="3.30.565.10">
    <property type="entry name" value="Histidine kinase-like ATPase, C-terminal domain"/>
    <property type="match status" value="1"/>
</dbReference>
<evidence type="ECO:0000313" key="7">
    <source>
        <dbReference type="Proteomes" id="UP000644548"/>
    </source>
</evidence>
<dbReference type="SUPFAM" id="SSF55874">
    <property type="entry name" value="ATPase domain of HSP90 chaperone/DNA topoisomerase II/histidine kinase"/>
    <property type="match status" value="1"/>
</dbReference>
<accession>A0ABQ2S876</accession>
<dbReference type="PANTHER" id="PTHR43065">
    <property type="entry name" value="SENSOR HISTIDINE KINASE"/>
    <property type="match status" value="1"/>
</dbReference>
<dbReference type="EC" id="2.7.13.3" evidence="2"/>
<dbReference type="PROSITE" id="PS50109">
    <property type="entry name" value="HIS_KIN"/>
    <property type="match status" value="1"/>
</dbReference>
<dbReference type="Pfam" id="PF02518">
    <property type="entry name" value="HATPase_c"/>
    <property type="match status" value="1"/>
</dbReference>
<dbReference type="SMART" id="SM00387">
    <property type="entry name" value="HATPase_c"/>
    <property type="match status" value="1"/>
</dbReference>
<dbReference type="SMART" id="SM00388">
    <property type="entry name" value="HisKA"/>
    <property type="match status" value="1"/>
</dbReference>
<dbReference type="InterPro" id="IPR000014">
    <property type="entry name" value="PAS"/>
</dbReference>
<dbReference type="InterPro" id="IPR036890">
    <property type="entry name" value="HATPase_C_sf"/>
</dbReference>
<evidence type="ECO:0000313" key="6">
    <source>
        <dbReference type="EMBL" id="GGS07235.1"/>
    </source>
</evidence>
<dbReference type="SUPFAM" id="SSF47384">
    <property type="entry name" value="Homodimeric domain of signal transducing histidine kinase"/>
    <property type="match status" value="1"/>
</dbReference>
<dbReference type="InterPro" id="IPR035965">
    <property type="entry name" value="PAS-like_dom_sf"/>
</dbReference>
<gene>
    <name evidence="6" type="ORF">GCM10008960_37120</name>
</gene>
<dbReference type="InterPro" id="IPR036097">
    <property type="entry name" value="HisK_dim/P_sf"/>
</dbReference>
<dbReference type="Proteomes" id="UP000644548">
    <property type="component" value="Unassembled WGS sequence"/>
</dbReference>
<dbReference type="InterPro" id="IPR005467">
    <property type="entry name" value="His_kinase_dom"/>
</dbReference>
<name>A0ABQ2S876_9DEIO</name>
<dbReference type="EMBL" id="BMQN01000018">
    <property type="protein sequence ID" value="GGS07235.1"/>
    <property type="molecule type" value="Genomic_DNA"/>
</dbReference>
<dbReference type="RefSeq" id="WP_189074657.1">
    <property type="nucleotide sequence ID" value="NZ_BMQN01000018.1"/>
</dbReference>
<evidence type="ECO:0000256" key="2">
    <source>
        <dbReference type="ARBA" id="ARBA00012438"/>
    </source>
</evidence>
<comment type="catalytic activity">
    <reaction evidence="1">
        <text>ATP + protein L-histidine = ADP + protein N-phospho-L-histidine.</text>
        <dbReference type="EC" id="2.7.13.3"/>
    </reaction>
</comment>
<dbReference type="PANTHER" id="PTHR43065:SF42">
    <property type="entry name" value="TWO-COMPONENT SENSOR PPRA"/>
    <property type="match status" value="1"/>
</dbReference>
<dbReference type="PROSITE" id="PS50112">
    <property type="entry name" value="PAS"/>
    <property type="match status" value="1"/>
</dbReference>